<dbReference type="Gene3D" id="1.10.3720.10">
    <property type="entry name" value="MetI-like"/>
    <property type="match status" value="1"/>
</dbReference>
<dbReference type="GO" id="GO:0005886">
    <property type="term" value="C:plasma membrane"/>
    <property type="evidence" value="ECO:0007669"/>
    <property type="project" value="UniProtKB-SubCell"/>
</dbReference>
<evidence type="ECO:0000256" key="1">
    <source>
        <dbReference type="ARBA" id="ARBA00004651"/>
    </source>
</evidence>
<feature type="transmembrane region" description="Helical" evidence="10">
    <location>
        <begin position="176"/>
        <end position="195"/>
    </location>
</feature>
<dbReference type="InterPro" id="IPR054864">
    <property type="entry name" value="OppC_permease"/>
</dbReference>
<dbReference type="GO" id="GO:0015031">
    <property type="term" value="P:protein transport"/>
    <property type="evidence" value="ECO:0007669"/>
    <property type="project" value="UniProtKB-KW"/>
</dbReference>
<keyword evidence="8 10" id="KW-0472">Membrane</keyword>
<dbReference type="STRING" id="1121322.SAMN02745136_05454"/>
<dbReference type="PANTHER" id="PTHR43386:SF24">
    <property type="entry name" value="OLIGOPEPTIDE TRANSPORT SYSTEM PERMEASE PROTEIN AMID"/>
    <property type="match status" value="1"/>
</dbReference>
<dbReference type="PANTHER" id="PTHR43386">
    <property type="entry name" value="OLIGOPEPTIDE TRANSPORT SYSTEM PERMEASE PROTEIN APPC"/>
    <property type="match status" value="1"/>
</dbReference>
<evidence type="ECO:0000313" key="12">
    <source>
        <dbReference type="EMBL" id="SHL68117.1"/>
    </source>
</evidence>
<proteinExistence type="inferred from homology"/>
<evidence type="ECO:0000256" key="7">
    <source>
        <dbReference type="ARBA" id="ARBA00022989"/>
    </source>
</evidence>
<evidence type="ECO:0000256" key="4">
    <source>
        <dbReference type="ARBA" id="ARBA00022692"/>
    </source>
</evidence>
<dbReference type="Pfam" id="PF12911">
    <property type="entry name" value="OppC_N"/>
    <property type="match status" value="1"/>
</dbReference>
<evidence type="ECO:0000256" key="9">
    <source>
        <dbReference type="ARBA" id="ARBA00024202"/>
    </source>
</evidence>
<keyword evidence="2 10" id="KW-0813">Transport</keyword>
<dbReference type="GO" id="GO:0015833">
    <property type="term" value="P:peptide transport"/>
    <property type="evidence" value="ECO:0007669"/>
    <property type="project" value="UniProtKB-KW"/>
</dbReference>
<reference evidence="12 13" key="1">
    <citation type="submission" date="2016-11" db="EMBL/GenBank/DDBJ databases">
        <authorList>
            <person name="Jaros S."/>
            <person name="Januszkiewicz K."/>
            <person name="Wedrychowicz H."/>
        </authorList>
    </citation>
    <scope>NUCLEOTIDE SEQUENCE [LARGE SCALE GENOMIC DNA]</scope>
    <source>
        <strain evidence="12 13">DSM 15929</strain>
    </source>
</reference>
<evidence type="ECO:0000313" key="13">
    <source>
        <dbReference type="Proteomes" id="UP000184386"/>
    </source>
</evidence>
<sequence length="315" mass="35058">MDQVYDTAGKDTRDKFTFVKLDTVASEKIDAPRYSYWRSVARQFFSSKVAIGMLLLLLIIMGFSFIQPLFSGYDFMDTESINDFGARYNWPSLGQWFGTDANGQSLFDVVWAGARTSIAVGVLATVINTVIGVIVGAIWGSSKAVDKFMIEIYNVVSNVPVLLIVIVLSYAFGSGFWNLLFAMCATSWISTAYFIRVQVMIRRDSEYNLASKALGTRSVRLITRNILPYLISVIVTDISRSMPSFISYEVFLSYLGVGLSANVPSLGRVIAKYTSNITNYPYLFWIPVIVLALVTVSMYIVGQALADASDPRTHR</sequence>
<dbReference type="CDD" id="cd06261">
    <property type="entry name" value="TM_PBP2"/>
    <property type="match status" value="1"/>
</dbReference>
<feature type="transmembrane region" description="Helical" evidence="10">
    <location>
        <begin position="118"/>
        <end position="140"/>
    </location>
</feature>
<dbReference type="NCBIfam" id="NF043080">
    <property type="entry name" value="MMSYN1_0166"/>
    <property type="match status" value="1"/>
</dbReference>
<name>A0A1M7CLP2_9FIRM</name>
<keyword evidence="4 10" id="KW-0812">Transmembrane</keyword>
<keyword evidence="5" id="KW-0571">Peptide transport</keyword>
<dbReference type="RefSeq" id="WP_073280348.1">
    <property type="nucleotide sequence ID" value="NZ_FRAC01000044.1"/>
</dbReference>
<dbReference type="Proteomes" id="UP000184386">
    <property type="component" value="Unassembled WGS sequence"/>
</dbReference>
<protein>
    <submittedName>
        <fullName evidence="12">Oligopeptide transport system permease protein</fullName>
    </submittedName>
</protein>
<evidence type="ECO:0000256" key="2">
    <source>
        <dbReference type="ARBA" id="ARBA00022448"/>
    </source>
</evidence>
<evidence type="ECO:0000259" key="11">
    <source>
        <dbReference type="PROSITE" id="PS50928"/>
    </source>
</evidence>
<keyword evidence="13" id="KW-1185">Reference proteome</keyword>
<organism evidence="12 13">
    <name type="scientific">Anaerocolumna jejuensis DSM 15929</name>
    <dbReference type="NCBI Taxonomy" id="1121322"/>
    <lineage>
        <taxon>Bacteria</taxon>
        <taxon>Bacillati</taxon>
        <taxon>Bacillota</taxon>
        <taxon>Clostridia</taxon>
        <taxon>Lachnospirales</taxon>
        <taxon>Lachnospiraceae</taxon>
        <taxon>Anaerocolumna</taxon>
    </lineage>
</organism>
<feature type="transmembrane region" description="Helical" evidence="10">
    <location>
        <begin position="152"/>
        <end position="170"/>
    </location>
</feature>
<feature type="transmembrane region" description="Helical" evidence="10">
    <location>
        <begin position="250"/>
        <end position="270"/>
    </location>
</feature>
<evidence type="ECO:0000256" key="5">
    <source>
        <dbReference type="ARBA" id="ARBA00022856"/>
    </source>
</evidence>
<evidence type="ECO:0000256" key="3">
    <source>
        <dbReference type="ARBA" id="ARBA00022475"/>
    </source>
</evidence>
<dbReference type="GO" id="GO:0055085">
    <property type="term" value="P:transmembrane transport"/>
    <property type="evidence" value="ECO:0007669"/>
    <property type="project" value="InterPro"/>
</dbReference>
<comment type="subcellular location">
    <subcellularLocation>
        <location evidence="1 10">Cell membrane</location>
        <topology evidence="1 10">Multi-pass membrane protein</topology>
    </subcellularLocation>
</comment>
<accession>A0A1M7CLP2</accession>
<dbReference type="InterPro" id="IPR025966">
    <property type="entry name" value="OppC_N"/>
</dbReference>
<keyword evidence="3" id="KW-1003">Cell membrane</keyword>
<dbReference type="InterPro" id="IPR050366">
    <property type="entry name" value="BP-dependent_transpt_permease"/>
</dbReference>
<dbReference type="EMBL" id="FRAC01000044">
    <property type="protein sequence ID" value="SHL68117.1"/>
    <property type="molecule type" value="Genomic_DNA"/>
</dbReference>
<dbReference type="OrthoDB" id="9783218at2"/>
<dbReference type="PROSITE" id="PS50928">
    <property type="entry name" value="ABC_TM1"/>
    <property type="match status" value="1"/>
</dbReference>
<evidence type="ECO:0000256" key="6">
    <source>
        <dbReference type="ARBA" id="ARBA00022927"/>
    </source>
</evidence>
<evidence type="ECO:0000256" key="10">
    <source>
        <dbReference type="RuleBase" id="RU363032"/>
    </source>
</evidence>
<dbReference type="AlphaFoldDB" id="A0A1M7CLP2"/>
<feature type="transmembrane region" description="Helical" evidence="10">
    <location>
        <begin position="49"/>
        <end position="70"/>
    </location>
</feature>
<evidence type="ECO:0000256" key="8">
    <source>
        <dbReference type="ARBA" id="ARBA00023136"/>
    </source>
</evidence>
<dbReference type="SUPFAM" id="SSF161098">
    <property type="entry name" value="MetI-like"/>
    <property type="match status" value="1"/>
</dbReference>
<feature type="domain" description="ABC transmembrane type-1" evidence="11">
    <location>
        <begin position="114"/>
        <end position="301"/>
    </location>
</feature>
<comment type="similarity">
    <text evidence="9">Belongs to the binding-protein-dependent transport system permease family. OppBC subfamily.</text>
</comment>
<feature type="transmembrane region" description="Helical" evidence="10">
    <location>
        <begin position="282"/>
        <end position="306"/>
    </location>
</feature>
<keyword evidence="6" id="KW-0653">Protein transport</keyword>
<dbReference type="Pfam" id="PF00528">
    <property type="entry name" value="BPD_transp_1"/>
    <property type="match status" value="1"/>
</dbReference>
<gene>
    <name evidence="12" type="ORF">SAMN02745136_05454</name>
</gene>
<dbReference type="InterPro" id="IPR000515">
    <property type="entry name" value="MetI-like"/>
</dbReference>
<dbReference type="InterPro" id="IPR035906">
    <property type="entry name" value="MetI-like_sf"/>
</dbReference>
<keyword evidence="7 10" id="KW-1133">Transmembrane helix</keyword>